<sequence>MSKSIPRSITSLIDTKHPVINTLGQTFGGYLPGKRSPIKGIKSKSGNDAVKAGINQRVDIVDAKLCDDVLSYLAPTLEPYKGCTIIDAQPGACIWSKKLNEFLRPKSHLLMEPEERYVKPFIQPLLDQPGSTFKHTFHAAAGERGILDAFKTALADTKLLPSQPQVVDDDPRLRQLDTSVLVTGNFARTFPWLTSTTLSHPAPLPLLSLQQLTKWSGLSPETFNSQGLVRMLWWLPDQHIPSIIPHNGLQLSSLSLGMQIGAQMTEVVGVEPAESYVYNNHAREKAVNVHERLPLYETEISKLVRRKMDEAGMTIPQGRTVLGRQHSTSETDPVMRSPVEIRYLTSLKLKREIDELGTRIEAVLSALEEAGAVRLISKAQKSIKPWIETIEYPQCSALAQDYYRLYPIRRSASRTVANQRKDGRAIIDHSDMTAVQARIMLLLDLEFRIISLEAHYKALEDQGQHVADLKPRILQLGTDLHSHPLANRVPIGDFINRVLPDQLAFFSTPPLLPFDRRSYEPLQTRVASFWPRHPLALVDILPTTRDLTVPGIANRYEATRTASELLKYLFTYKTHPLPSVLEKIAPNAAKDLIPQVSALADPRKGGRLNPEMVKVRMLTEEMVEGLVRAWFEWPFKPRLIDLALAVDSSSEGEGEGDVEGVAIEE</sequence>
<evidence type="ECO:0008006" key="3">
    <source>
        <dbReference type="Google" id="ProtNLM"/>
    </source>
</evidence>
<dbReference type="AlphaFoldDB" id="A0A6A6CIX2"/>
<dbReference type="Gene3D" id="1.10.8.100">
    <property type="entry name" value="Ribosomal RNA adenine dimethylase-like, domain 2"/>
    <property type="match status" value="1"/>
</dbReference>
<dbReference type="EMBL" id="ML993597">
    <property type="protein sequence ID" value="KAF2166150.1"/>
    <property type="molecule type" value="Genomic_DNA"/>
</dbReference>
<dbReference type="OrthoDB" id="16079at2759"/>
<dbReference type="Proteomes" id="UP000799537">
    <property type="component" value="Unassembled WGS sequence"/>
</dbReference>
<dbReference type="InterPro" id="IPR029063">
    <property type="entry name" value="SAM-dependent_MTases_sf"/>
</dbReference>
<proteinExistence type="predicted"/>
<gene>
    <name evidence="1" type="ORF">M409DRAFT_55025</name>
</gene>
<reference evidence="1" key="1">
    <citation type="journal article" date="2020" name="Stud. Mycol.">
        <title>101 Dothideomycetes genomes: a test case for predicting lifestyles and emergence of pathogens.</title>
        <authorList>
            <person name="Haridas S."/>
            <person name="Albert R."/>
            <person name="Binder M."/>
            <person name="Bloem J."/>
            <person name="Labutti K."/>
            <person name="Salamov A."/>
            <person name="Andreopoulos B."/>
            <person name="Baker S."/>
            <person name="Barry K."/>
            <person name="Bills G."/>
            <person name="Bluhm B."/>
            <person name="Cannon C."/>
            <person name="Castanera R."/>
            <person name="Culley D."/>
            <person name="Daum C."/>
            <person name="Ezra D."/>
            <person name="Gonzalez J."/>
            <person name="Henrissat B."/>
            <person name="Kuo A."/>
            <person name="Liang C."/>
            <person name="Lipzen A."/>
            <person name="Lutzoni F."/>
            <person name="Magnuson J."/>
            <person name="Mondo S."/>
            <person name="Nolan M."/>
            <person name="Ohm R."/>
            <person name="Pangilinan J."/>
            <person name="Park H.-J."/>
            <person name="Ramirez L."/>
            <person name="Alfaro M."/>
            <person name="Sun H."/>
            <person name="Tritt A."/>
            <person name="Yoshinaga Y."/>
            <person name="Zwiers L.-H."/>
            <person name="Turgeon B."/>
            <person name="Goodwin S."/>
            <person name="Spatafora J."/>
            <person name="Crous P."/>
            <person name="Grigoriev I."/>
        </authorList>
    </citation>
    <scope>NUCLEOTIDE SEQUENCE</scope>
    <source>
        <strain evidence="1">ATCC 36951</strain>
    </source>
</reference>
<keyword evidence="2" id="KW-1185">Reference proteome</keyword>
<protein>
    <recommendedName>
        <fullName evidence="3">Mitochondrial transcription factor 1</fullName>
    </recommendedName>
</protein>
<dbReference type="RefSeq" id="XP_033667039.1">
    <property type="nucleotide sequence ID" value="XM_033812888.1"/>
</dbReference>
<organism evidence="1 2">
    <name type="scientific">Zasmidium cellare ATCC 36951</name>
    <dbReference type="NCBI Taxonomy" id="1080233"/>
    <lineage>
        <taxon>Eukaryota</taxon>
        <taxon>Fungi</taxon>
        <taxon>Dikarya</taxon>
        <taxon>Ascomycota</taxon>
        <taxon>Pezizomycotina</taxon>
        <taxon>Dothideomycetes</taxon>
        <taxon>Dothideomycetidae</taxon>
        <taxon>Mycosphaerellales</taxon>
        <taxon>Mycosphaerellaceae</taxon>
        <taxon>Zasmidium</taxon>
    </lineage>
</organism>
<dbReference type="GeneID" id="54566160"/>
<dbReference type="Gene3D" id="3.40.50.150">
    <property type="entry name" value="Vaccinia Virus protein VP39"/>
    <property type="match status" value="1"/>
</dbReference>
<dbReference type="InterPro" id="IPR023165">
    <property type="entry name" value="rRNA_Ade_diMease-like_C"/>
</dbReference>
<name>A0A6A6CIX2_ZASCE</name>
<evidence type="ECO:0000313" key="1">
    <source>
        <dbReference type="EMBL" id="KAF2166150.1"/>
    </source>
</evidence>
<accession>A0A6A6CIX2</accession>
<evidence type="ECO:0000313" key="2">
    <source>
        <dbReference type="Proteomes" id="UP000799537"/>
    </source>
</evidence>